<evidence type="ECO:0000256" key="1">
    <source>
        <dbReference type="SAM" id="Coils"/>
    </source>
</evidence>
<evidence type="ECO:0000256" key="2">
    <source>
        <dbReference type="SAM" id="Phobius"/>
    </source>
</evidence>
<protein>
    <submittedName>
        <fullName evidence="3">Uncharacterized protein</fullName>
    </submittedName>
</protein>
<feature type="transmembrane region" description="Helical" evidence="2">
    <location>
        <begin position="245"/>
        <end position="262"/>
    </location>
</feature>
<feature type="coiled-coil region" evidence="1">
    <location>
        <begin position="307"/>
        <end position="334"/>
    </location>
</feature>
<gene>
    <name evidence="3" type="ORF">K491DRAFT_728553</name>
</gene>
<sequence>MSRVHEYTYGLHTTLALLRTCGSHDAEILTLPLSPDADSECFVCKREFGARYDPNDKTEAPCMPLQLQPCRHLIGIRRRGEVPKWMSEPVTVTICQAMIQGGLAVVNRRFFYRFPWVRERQNDFILLTHRLLGTLALGKQRPAQLAILTHRILGIRAMEGTAEPRHYRARYKAQDTITYHDTLTEMEALRLWAYNQGLAGLSYLDFLAKFFLWTILCAGLGYVYQKKYFEVSILRFAFKQIPEPGLIACAIGVIIFIAYSDWKDHMDQDPEAWEGILVHHGPIRIPFPVVGTRILCREGKEGMEIMERTWREEAKREEARRKKIEEKKKKKIERIKYERKVRMNGTRIFNPLNGGKFFSLASDTLL</sequence>
<keyword evidence="4" id="KW-1185">Reference proteome</keyword>
<organism evidence="3 4">
    <name type="scientific">Lophiostoma macrostomum CBS 122681</name>
    <dbReference type="NCBI Taxonomy" id="1314788"/>
    <lineage>
        <taxon>Eukaryota</taxon>
        <taxon>Fungi</taxon>
        <taxon>Dikarya</taxon>
        <taxon>Ascomycota</taxon>
        <taxon>Pezizomycotina</taxon>
        <taxon>Dothideomycetes</taxon>
        <taxon>Pleosporomycetidae</taxon>
        <taxon>Pleosporales</taxon>
        <taxon>Lophiostomataceae</taxon>
        <taxon>Lophiostoma</taxon>
    </lineage>
</organism>
<keyword evidence="2" id="KW-0812">Transmembrane</keyword>
<keyword evidence="2" id="KW-0472">Membrane</keyword>
<dbReference type="OrthoDB" id="5600418at2759"/>
<reference evidence="3" key="1">
    <citation type="journal article" date="2020" name="Stud. Mycol.">
        <title>101 Dothideomycetes genomes: a test case for predicting lifestyles and emergence of pathogens.</title>
        <authorList>
            <person name="Haridas S."/>
            <person name="Albert R."/>
            <person name="Binder M."/>
            <person name="Bloem J."/>
            <person name="Labutti K."/>
            <person name="Salamov A."/>
            <person name="Andreopoulos B."/>
            <person name="Baker S."/>
            <person name="Barry K."/>
            <person name="Bills G."/>
            <person name="Bluhm B."/>
            <person name="Cannon C."/>
            <person name="Castanera R."/>
            <person name="Culley D."/>
            <person name="Daum C."/>
            <person name="Ezra D."/>
            <person name="Gonzalez J."/>
            <person name="Henrissat B."/>
            <person name="Kuo A."/>
            <person name="Liang C."/>
            <person name="Lipzen A."/>
            <person name="Lutzoni F."/>
            <person name="Magnuson J."/>
            <person name="Mondo S."/>
            <person name="Nolan M."/>
            <person name="Ohm R."/>
            <person name="Pangilinan J."/>
            <person name="Park H.-J."/>
            <person name="Ramirez L."/>
            <person name="Alfaro M."/>
            <person name="Sun H."/>
            <person name="Tritt A."/>
            <person name="Yoshinaga Y."/>
            <person name="Zwiers L.-H."/>
            <person name="Turgeon B."/>
            <person name="Goodwin S."/>
            <person name="Spatafora J."/>
            <person name="Crous P."/>
            <person name="Grigoriev I."/>
        </authorList>
    </citation>
    <scope>NUCLEOTIDE SEQUENCE</scope>
    <source>
        <strain evidence="3">CBS 122681</strain>
    </source>
</reference>
<evidence type="ECO:0000313" key="3">
    <source>
        <dbReference type="EMBL" id="KAF2660368.1"/>
    </source>
</evidence>
<feature type="transmembrane region" description="Helical" evidence="2">
    <location>
        <begin position="206"/>
        <end position="224"/>
    </location>
</feature>
<proteinExistence type="predicted"/>
<dbReference type="Proteomes" id="UP000799324">
    <property type="component" value="Unassembled WGS sequence"/>
</dbReference>
<dbReference type="EMBL" id="MU004300">
    <property type="protein sequence ID" value="KAF2660368.1"/>
    <property type="molecule type" value="Genomic_DNA"/>
</dbReference>
<keyword evidence="1" id="KW-0175">Coiled coil</keyword>
<evidence type="ECO:0000313" key="4">
    <source>
        <dbReference type="Proteomes" id="UP000799324"/>
    </source>
</evidence>
<dbReference type="AlphaFoldDB" id="A0A6A6TN99"/>
<accession>A0A6A6TN99</accession>
<name>A0A6A6TN99_9PLEO</name>
<keyword evidence="2" id="KW-1133">Transmembrane helix</keyword>